<keyword evidence="2" id="KW-1185">Reference proteome</keyword>
<evidence type="ECO:0000313" key="2">
    <source>
        <dbReference type="Proteomes" id="UP000014500"/>
    </source>
</evidence>
<proteinExistence type="predicted"/>
<reference evidence="1" key="2">
    <citation type="submission" date="2015-02" db="UniProtKB">
        <authorList>
            <consortium name="EnsemblMetazoa"/>
        </authorList>
    </citation>
    <scope>IDENTIFICATION</scope>
</reference>
<organism evidence="1 2">
    <name type="scientific">Strigamia maritima</name>
    <name type="common">European centipede</name>
    <name type="synonym">Geophilus maritimus</name>
    <dbReference type="NCBI Taxonomy" id="126957"/>
    <lineage>
        <taxon>Eukaryota</taxon>
        <taxon>Metazoa</taxon>
        <taxon>Ecdysozoa</taxon>
        <taxon>Arthropoda</taxon>
        <taxon>Myriapoda</taxon>
        <taxon>Chilopoda</taxon>
        <taxon>Pleurostigmophora</taxon>
        <taxon>Geophilomorpha</taxon>
        <taxon>Linotaeniidae</taxon>
        <taxon>Strigamia</taxon>
    </lineage>
</organism>
<dbReference type="AlphaFoldDB" id="T1IVT9"/>
<dbReference type="HOGENOM" id="CLU_2152157_0_0_1"/>
<dbReference type="Proteomes" id="UP000014500">
    <property type="component" value="Unassembled WGS sequence"/>
</dbReference>
<dbReference type="EMBL" id="JH431594">
    <property type="status" value="NOT_ANNOTATED_CDS"/>
    <property type="molecule type" value="Genomic_DNA"/>
</dbReference>
<dbReference type="EnsemblMetazoa" id="SMAR005291-RA">
    <property type="protein sequence ID" value="SMAR005291-PA"/>
    <property type="gene ID" value="SMAR005291"/>
</dbReference>
<accession>T1IVT9</accession>
<dbReference type="STRING" id="126957.T1IVT9"/>
<name>T1IVT9_STRMM</name>
<protein>
    <submittedName>
        <fullName evidence="1">Uncharacterized protein</fullName>
    </submittedName>
</protein>
<sequence>FLQFALEEQNEQSRYSHIYCAEAQFICYTEHSNLAIMKKLMLCLLLVVALVEMSQQACNYNPACRCNQIQGQFCGNGGNCKWGYVYECQRGTGAACEYGRRNSCAQCGRLYC</sequence>
<reference evidence="2" key="1">
    <citation type="submission" date="2011-05" db="EMBL/GenBank/DDBJ databases">
        <authorList>
            <person name="Richards S.R."/>
            <person name="Qu J."/>
            <person name="Jiang H."/>
            <person name="Jhangiani S.N."/>
            <person name="Agravi P."/>
            <person name="Goodspeed R."/>
            <person name="Gross S."/>
            <person name="Mandapat C."/>
            <person name="Jackson L."/>
            <person name="Mathew T."/>
            <person name="Pu L."/>
            <person name="Thornton R."/>
            <person name="Saada N."/>
            <person name="Wilczek-Boney K.B."/>
            <person name="Lee S."/>
            <person name="Kovar C."/>
            <person name="Wu Y."/>
            <person name="Scherer S.E."/>
            <person name="Worley K.C."/>
            <person name="Muzny D.M."/>
            <person name="Gibbs R."/>
        </authorList>
    </citation>
    <scope>NUCLEOTIDE SEQUENCE</scope>
    <source>
        <strain evidence="2">Brora</strain>
    </source>
</reference>
<evidence type="ECO:0000313" key="1">
    <source>
        <dbReference type="EnsemblMetazoa" id="SMAR005291-PA"/>
    </source>
</evidence>